<protein>
    <submittedName>
        <fullName evidence="5">ArsR</fullName>
    </submittedName>
</protein>
<accession>A0A0F6RAS3</accession>
<proteinExistence type="predicted"/>
<feature type="domain" description="HTH arsR-type" evidence="4">
    <location>
        <begin position="7"/>
        <end position="102"/>
    </location>
</feature>
<dbReference type="PRINTS" id="PR00778">
    <property type="entry name" value="HTHARSR"/>
</dbReference>
<dbReference type="SMART" id="SM00418">
    <property type="entry name" value="HTH_ARSR"/>
    <property type="match status" value="1"/>
</dbReference>
<keyword evidence="1" id="KW-0805">Transcription regulation</keyword>
<organism evidence="5">
    <name type="scientific">Staphylococcus aureus</name>
    <dbReference type="NCBI Taxonomy" id="1280"/>
    <lineage>
        <taxon>Bacteria</taxon>
        <taxon>Bacillati</taxon>
        <taxon>Bacillota</taxon>
        <taxon>Bacilli</taxon>
        <taxon>Bacillales</taxon>
        <taxon>Staphylococcaceae</taxon>
        <taxon>Staphylococcus</taxon>
    </lineage>
</organism>
<dbReference type="Gene3D" id="1.10.10.10">
    <property type="entry name" value="Winged helix-like DNA-binding domain superfamily/Winged helix DNA-binding domain"/>
    <property type="match status" value="1"/>
</dbReference>
<dbReference type="InterPro" id="IPR011991">
    <property type="entry name" value="ArsR-like_HTH"/>
</dbReference>
<dbReference type="AlphaFoldDB" id="A0A0F6RAS3"/>
<dbReference type="InterPro" id="IPR036390">
    <property type="entry name" value="WH_DNA-bd_sf"/>
</dbReference>
<evidence type="ECO:0000313" key="5">
    <source>
        <dbReference type="EMBL" id="AKE50922.1"/>
    </source>
</evidence>
<sequence length="102" mass="11921">MIERSDVCDTTLLDYEKKFKALSDHKRLYILRILATEGKTCVCDLRELLALPQSKLSYHLKILLDVKFISVEKEGKWNYYSANPNEIKKILSSDLCCLFYPE</sequence>
<dbReference type="CDD" id="cd00090">
    <property type="entry name" value="HTH_ARSR"/>
    <property type="match status" value="1"/>
</dbReference>
<dbReference type="GO" id="GO:0003700">
    <property type="term" value="F:DNA-binding transcription factor activity"/>
    <property type="evidence" value="ECO:0007669"/>
    <property type="project" value="InterPro"/>
</dbReference>
<gene>
    <name evidence="5" type="primary">arsR</name>
</gene>
<name>A0A0F6RAS3_STAAU</name>
<reference evidence="5" key="1">
    <citation type="journal article" date="2015" name="Antimicrob. Agents Chemother.">
        <title>Identification of multiresistance gene cfr in methicillin-resistant Staphylococcus aureus from pigs: plasmid location and integration into a staphylococcal cassette chromosome mec complex.</title>
        <authorList>
            <person name="Li D."/>
            <person name="Wu C."/>
            <person name="Wang Y."/>
            <person name="Fan R."/>
            <person name="Schwarz S."/>
            <person name="Zhang S."/>
        </authorList>
    </citation>
    <scope>NUCLEOTIDE SEQUENCE</scope>
    <source>
        <strain evidence="5">1518F</strain>
    </source>
</reference>
<dbReference type="PANTHER" id="PTHR33154">
    <property type="entry name" value="TRANSCRIPTIONAL REGULATOR, ARSR FAMILY"/>
    <property type="match status" value="1"/>
</dbReference>
<dbReference type="GO" id="GO:0003677">
    <property type="term" value="F:DNA binding"/>
    <property type="evidence" value="ECO:0007669"/>
    <property type="project" value="UniProtKB-KW"/>
</dbReference>
<evidence type="ECO:0000256" key="1">
    <source>
        <dbReference type="ARBA" id="ARBA00023015"/>
    </source>
</evidence>
<dbReference type="PANTHER" id="PTHR33154:SF18">
    <property type="entry name" value="ARSENICAL RESISTANCE OPERON REPRESSOR"/>
    <property type="match status" value="1"/>
</dbReference>
<dbReference type="SUPFAM" id="SSF46785">
    <property type="entry name" value="Winged helix' DNA-binding domain"/>
    <property type="match status" value="1"/>
</dbReference>
<keyword evidence="3" id="KW-0804">Transcription</keyword>
<evidence type="ECO:0000256" key="2">
    <source>
        <dbReference type="ARBA" id="ARBA00023125"/>
    </source>
</evidence>
<dbReference type="EMBL" id="KP777553">
    <property type="protein sequence ID" value="AKE50922.1"/>
    <property type="molecule type" value="Genomic_DNA"/>
</dbReference>
<evidence type="ECO:0000256" key="3">
    <source>
        <dbReference type="ARBA" id="ARBA00023163"/>
    </source>
</evidence>
<dbReference type="Pfam" id="PF01022">
    <property type="entry name" value="HTH_5"/>
    <property type="match status" value="1"/>
</dbReference>
<dbReference type="PROSITE" id="PS50987">
    <property type="entry name" value="HTH_ARSR_2"/>
    <property type="match status" value="1"/>
</dbReference>
<dbReference type="InterPro" id="IPR051081">
    <property type="entry name" value="HTH_MetalResp_TranReg"/>
</dbReference>
<dbReference type="InterPro" id="IPR001845">
    <property type="entry name" value="HTH_ArsR_DNA-bd_dom"/>
</dbReference>
<keyword evidence="2" id="KW-0238">DNA-binding</keyword>
<dbReference type="RefSeq" id="WP_210124728.1">
    <property type="nucleotide sequence ID" value="NZ_JAKKVE010000011.1"/>
</dbReference>
<evidence type="ECO:0000259" key="4">
    <source>
        <dbReference type="PROSITE" id="PS50987"/>
    </source>
</evidence>
<dbReference type="InterPro" id="IPR036388">
    <property type="entry name" value="WH-like_DNA-bd_sf"/>
</dbReference>
<dbReference type="NCBIfam" id="NF033788">
    <property type="entry name" value="HTH_metalloreg"/>
    <property type="match status" value="1"/>
</dbReference>